<feature type="domain" description="Nudix hydrolase" evidence="3">
    <location>
        <begin position="62"/>
        <end position="195"/>
    </location>
</feature>
<dbReference type="Gene3D" id="3.90.79.10">
    <property type="entry name" value="Nucleoside Triphosphate Pyrophosphohydrolase"/>
    <property type="match status" value="1"/>
</dbReference>
<dbReference type="PANTHER" id="PTHR43046:SF16">
    <property type="entry name" value="ADP-RIBOSE PYROPHOSPHATASE YJHB-RELATED"/>
    <property type="match status" value="1"/>
</dbReference>
<dbReference type="PANTHER" id="PTHR43046">
    <property type="entry name" value="GDP-MANNOSE MANNOSYL HYDROLASE"/>
    <property type="match status" value="1"/>
</dbReference>
<evidence type="ECO:0000259" key="3">
    <source>
        <dbReference type="PROSITE" id="PS51462"/>
    </source>
</evidence>
<dbReference type="Pfam" id="PF00293">
    <property type="entry name" value="NUDIX"/>
    <property type="match status" value="1"/>
</dbReference>
<accession>A0AAU7U7Z9</accession>
<proteinExistence type="predicted"/>
<dbReference type="InterPro" id="IPR000086">
    <property type="entry name" value="NUDIX_hydrolase_dom"/>
</dbReference>
<dbReference type="InterPro" id="IPR015797">
    <property type="entry name" value="NUDIX_hydrolase-like_dom_sf"/>
</dbReference>
<dbReference type="PROSITE" id="PS51462">
    <property type="entry name" value="NUDIX"/>
    <property type="match status" value="1"/>
</dbReference>
<evidence type="ECO:0000256" key="2">
    <source>
        <dbReference type="ARBA" id="ARBA00022801"/>
    </source>
</evidence>
<sequence>MIEVLRELMSIAQAGLTYTRDPYDVARYEQLQRLTARLMAEVGTLDAPAALDLLQLERGYLTPKLDVRAVVVQAGRVLLTRERQDGRWSLPGGWADPGEGPGQIAVRETLEETGYPVRALRLLAVLDKDQHGHPPDLWSVWKVFVACELTGEPQPQPDNIETLESGFFTLDELPPLSLGRNTPEQVRRMVQRWGQPDAPTEFD</sequence>
<comment type="cofactor">
    <cofactor evidence="1">
        <name>Mg(2+)</name>
        <dbReference type="ChEBI" id="CHEBI:18420"/>
    </cofactor>
</comment>
<keyword evidence="2 4" id="KW-0378">Hydrolase</keyword>
<dbReference type="KEGG" id="dsc:ABOD76_13660"/>
<dbReference type="EMBL" id="CP158299">
    <property type="protein sequence ID" value="XBV84483.1"/>
    <property type="molecule type" value="Genomic_DNA"/>
</dbReference>
<dbReference type="GO" id="GO:0016787">
    <property type="term" value="F:hydrolase activity"/>
    <property type="evidence" value="ECO:0007669"/>
    <property type="project" value="UniProtKB-KW"/>
</dbReference>
<protein>
    <submittedName>
        <fullName evidence="4">NUDIX hydrolase</fullName>
        <ecNumber evidence="4">3.6.-.-</ecNumber>
    </submittedName>
</protein>
<evidence type="ECO:0000313" key="4">
    <source>
        <dbReference type="EMBL" id="XBV84483.1"/>
    </source>
</evidence>
<dbReference type="SUPFAM" id="SSF55811">
    <property type="entry name" value="Nudix"/>
    <property type="match status" value="1"/>
</dbReference>
<dbReference type="RefSeq" id="WP_350242520.1">
    <property type="nucleotide sequence ID" value="NZ_CP158299.1"/>
</dbReference>
<gene>
    <name evidence="4" type="ORF">ABOD76_13660</name>
</gene>
<dbReference type="InterPro" id="IPR059176">
    <property type="entry name" value="UDP-X_N"/>
</dbReference>
<dbReference type="AlphaFoldDB" id="A0AAU7U7Z9"/>
<evidence type="ECO:0000256" key="1">
    <source>
        <dbReference type="ARBA" id="ARBA00001946"/>
    </source>
</evidence>
<reference evidence="4" key="1">
    <citation type="submission" date="2024-06" db="EMBL/GenBank/DDBJ databases">
        <title>Draft Genome Sequence of Deinococcus sonorensis Type Strain KR-87, a Biofilm Producing Representative of the Genus Deinococcus.</title>
        <authorList>
            <person name="Boren L.S."/>
            <person name="Grosso R.A."/>
            <person name="Hugenberg-Cox A.N."/>
            <person name="Hill J.T.E."/>
            <person name="Albert C.M."/>
            <person name="Tuohy J.M."/>
        </authorList>
    </citation>
    <scope>NUCLEOTIDE SEQUENCE</scope>
    <source>
        <strain evidence="4">KR-87</strain>
    </source>
</reference>
<dbReference type="Gene3D" id="6.10.250.1120">
    <property type="match status" value="1"/>
</dbReference>
<dbReference type="CDD" id="cd04672">
    <property type="entry name" value="NUDIX_CDP-Chase_like"/>
    <property type="match status" value="1"/>
</dbReference>
<name>A0AAU7U7Z9_9DEIO</name>
<dbReference type="Pfam" id="PF12535">
    <property type="entry name" value="Nudix_N"/>
    <property type="match status" value="1"/>
</dbReference>
<organism evidence="4">
    <name type="scientific">Deinococcus sonorensis KR-87</name>
    <dbReference type="NCBI Taxonomy" id="694439"/>
    <lineage>
        <taxon>Bacteria</taxon>
        <taxon>Thermotogati</taxon>
        <taxon>Deinococcota</taxon>
        <taxon>Deinococci</taxon>
        <taxon>Deinococcales</taxon>
        <taxon>Deinococcaceae</taxon>
        <taxon>Deinococcus</taxon>
    </lineage>
</organism>
<dbReference type="EC" id="3.6.-.-" evidence="4"/>